<keyword evidence="2" id="KW-1185">Reference proteome</keyword>
<evidence type="ECO:0000313" key="1">
    <source>
        <dbReference type="EMBL" id="REI42040.1"/>
    </source>
</evidence>
<gene>
    <name evidence="1" type="ORF">DYH56_04795</name>
</gene>
<name>A0ABX9KIM2_9FUSO</name>
<dbReference type="RefSeq" id="WP_114641724.1">
    <property type="nucleotide sequence ID" value="NZ_JAACIO010000007.1"/>
</dbReference>
<dbReference type="Pfam" id="PF13645">
    <property type="entry name" value="YkuD_2"/>
    <property type="match status" value="1"/>
</dbReference>
<dbReference type="EMBL" id="QUAJ01000006">
    <property type="protein sequence ID" value="REI42040.1"/>
    <property type="molecule type" value="Genomic_DNA"/>
</dbReference>
<protein>
    <recommendedName>
        <fullName evidence="3">L,D-transpeptidase catalytic domain</fullName>
    </recommendedName>
</protein>
<evidence type="ECO:0000313" key="2">
    <source>
        <dbReference type="Proteomes" id="UP000263486"/>
    </source>
</evidence>
<proteinExistence type="predicted"/>
<accession>A0ABX9KIM2</accession>
<dbReference type="InterPro" id="IPR032676">
    <property type="entry name" value="YkuD_2"/>
</dbReference>
<comment type="caution">
    <text evidence="1">The sequence shown here is derived from an EMBL/GenBank/DDBJ whole genome shotgun (WGS) entry which is preliminary data.</text>
</comment>
<sequence>MKKLILFISIFFVYNLSFSTFLDNDLYKRLNTPRLDKKVLNRALEGLSKIDIKNKEVLTIIDYTKSANEKRLFVIDLKKEKVIFDTYVSHGKNTGGEFAKTFSNNIDSLQSSVGFFKTSTTYTGRNGYSMRLDGLEKGINDNAMRRNIVIHGAKYATESYINKYGRLGRSWGCPAVPLNLSKDLINSIKGESIVYINGDLNNYQKKTKFYMNF</sequence>
<dbReference type="Proteomes" id="UP000263486">
    <property type="component" value="Unassembled WGS sequence"/>
</dbReference>
<reference evidence="1 2" key="1">
    <citation type="submission" date="2018-08" db="EMBL/GenBank/DDBJ databases">
        <title>Draft genome sequence of Psychrilyobacter sp. strain SD5 isolated from Black Sea water.</title>
        <authorList>
            <person name="Yadav S."/>
            <person name="Villanueva L."/>
            <person name="Damste J.S.S."/>
        </authorList>
    </citation>
    <scope>NUCLEOTIDE SEQUENCE [LARGE SCALE GENOMIC DNA]</scope>
    <source>
        <strain evidence="1 2">SD5</strain>
    </source>
</reference>
<organism evidence="1 2">
    <name type="scientific">Psychrilyobacter piezotolerans</name>
    <dbReference type="NCBI Taxonomy" id="2293438"/>
    <lineage>
        <taxon>Bacteria</taxon>
        <taxon>Fusobacteriati</taxon>
        <taxon>Fusobacteriota</taxon>
        <taxon>Fusobacteriia</taxon>
        <taxon>Fusobacteriales</taxon>
        <taxon>Fusobacteriaceae</taxon>
        <taxon>Psychrilyobacter</taxon>
    </lineage>
</organism>
<dbReference type="PANTHER" id="PTHR38477">
    <property type="entry name" value="HYPOTHETICAL EXPORTED PROTEIN"/>
    <property type="match status" value="1"/>
</dbReference>
<evidence type="ECO:0008006" key="3">
    <source>
        <dbReference type="Google" id="ProtNLM"/>
    </source>
</evidence>
<dbReference type="PANTHER" id="PTHR38477:SF1">
    <property type="entry name" value="MUREIN L,D-TRANSPEPTIDASE CATALYTIC DOMAIN FAMILY PROTEIN"/>
    <property type="match status" value="1"/>
</dbReference>